<dbReference type="CDD" id="cd02517">
    <property type="entry name" value="CMP-KDO-Synthetase"/>
    <property type="match status" value="1"/>
</dbReference>
<dbReference type="EMBL" id="CP007128">
    <property type="protein sequence ID" value="AHG90795.1"/>
    <property type="molecule type" value="Genomic_DNA"/>
</dbReference>
<comment type="similarity">
    <text evidence="4">Belongs to the KdsB family.</text>
</comment>
<comment type="pathway">
    <text evidence="4">Nucleotide-sugar biosynthesis; CMP-3-deoxy-D-manno-octulosonate biosynthesis; CMP-3-deoxy-D-manno-octulosonate from 3-deoxy-D-manno-octulosonate and CTP: step 1/1.</text>
</comment>
<dbReference type="InterPro" id="IPR003329">
    <property type="entry name" value="Cytidylyl_trans"/>
</dbReference>
<evidence type="ECO:0000313" key="6">
    <source>
        <dbReference type="Proteomes" id="UP000019151"/>
    </source>
</evidence>
<dbReference type="PANTHER" id="PTHR42866">
    <property type="entry name" value="3-DEOXY-MANNO-OCTULOSONATE CYTIDYLYLTRANSFERASE"/>
    <property type="match status" value="1"/>
</dbReference>
<comment type="subcellular location">
    <subcellularLocation>
        <location evidence="4">Cytoplasm</location>
    </subcellularLocation>
</comment>
<dbReference type="NCBIfam" id="NF003952">
    <property type="entry name" value="PRK05450.1-5"/>
    <property type="match status" value="1"/>
</dbReference>
<dbReference type="UniPathway" id="UPA00358">
    <property type="reaction ID" value="UER00476"/>
</dbReference>
<keyword evidence="4" id="KW-0963">Cytoplasm</keyword>
<name>W0RKF2_9BACT</name>
<gene>
    <name evidence="4" type="primary">kdsB</name>
    <name evidence="5" type="ORF">J421_3258</name>
</gene>
<accession>W0RKF2</accession>
<dbReference type="PATRIC" id="fig|861299.3.peg.3311"/>
<dbReference type="OrthoDB" id="9815559at2"/>
<comment type="catalytic activity">
    <reaction evidence="4">
        <text>3-deoxy-alpha-D-manno-oct-2-ulosonate + CTP = CMP-3-deoxy-beta-D-manno-octulosonate + diphosphate</text>
        <dbReference type="Rhea" id="RHEA:23448"/>
        <dbReference type="ChEBI" id="CHEBI:33019"/>
        <dbReference type="ChEBI" id="CHEBI:37563"/>
        <dbReference type="ChEBI" id="CHEBI:85986"/>
        <dbReference type="ChEBI" id="CHEBI:85987"/>
        <dbReference type="EC" id="2.7.7.38"/>
    </reaction>
</comment>
<dbReference type="AlphaFoldDB" id="W0RKF2"/>
<dbReference type="Gene3D" id="3.90.550.10">
    <property type="entry name" value="Spore Coat Polysaccharide Biosynthesis Protein SpsA, Chain A"/>
    <property type="match status" value="1"/>
</dbReference>
<sequence length="271" mass="29367">MSLLAVIPARLGATRLPRKPLRLLGGVPLVVRVWQRVHQLAVADYCVVATDAHEVADVIRAAGGEAVLTRDDHPSGTDRVAEVATRPAFARYDCIVNIQGDEPFASADVIRAAATLVTSARFPLGTVACPAAPDALAQSDVVKVVTADDGRALYFSRAAIPHLRDDGDAHDRTLRDRLVHRHIGIYAYTRDALARWVALPPHPLERVERLEQLRPLAHGIPIGVAVVADPPPAGIDTEADLARADAEWPAWERAQRAHRTVVHRDPTPSHA</sequence>
<dbReference type="RefSeq" id="WP_025412261.1">
    <property type="nucleotide sequence ID" value="NZ_CP007128.1"/>
</dbReference>
<keyword evidence="2 4" id="KW-0548">Nucleotidyltransferase</keyword>
<organism evidence="5 6">
    <name type="scientific">Gemmatirosa kalamazoonensis</name>
    <dbReference type="NCBI Taxonomy" id="861299"/>
    <lineage>
        <taxon>Bacteria</taxon>
        <taxon>Pseudomonadati</taxon>
        <taxon>Gemmatimonadota</taxon>
        <taxon>Gemmatimonadia</taxon>
        <taxon>Gemmatimonadales</taxon>
        <taxon>Gemmatimonadaceae</taxon>
        <taxon>Gemmatirosa</taxon>
    </lineage>
</organism>
<dbReference type="GO" id="GO:0033468">
    <property type="term" value="P:CMP-keto-3-deoxy-D-manno-octulosonic acid biosynthetic process"/>
    <property type="evidence" value="ECO:0007669"/>
    <property type="project" value="UniProtKB-UniRule"/>
</dbReference>
<dbReference type="GO" id="GO:0005829">
    <property type="term" value="C:cytosol"/>
    <property type="evidence" value="ECO:0007669"/>
    <property type="project" value="TreeGrafter"/>
</dbReference>
<evidence type="ECO:0000256" key="3">
    <source>
        <dbReference type="ARBA" id="ARBA00022985"/>
    </source>
</evidence>
<dbReference type="PANTHER" id="PTHR42866:SF2">
    <property type="entry name" value="3-DEOXY-MANNO-OCTULOSONATE CYTIDYLYLTRANSFERASE, MITOCHONDRIAL"/>
    <property type="match status" value="1"/>
</dbReference>
<dbReference type="EC" id="2.7.7.38" evidence="4"/>
<dbReference type="Pfam" id="PF02348">
    <property type="entry name" value="CTP_transf_3"/>
    <property type="match status" value="1"/>
</dbReference>
<evidence type="ECO:0000313" key="5">
    <source>
        <dbReference type="EMBL" id="AHG90795.1"/>
    </source>
</evidence>
<dbReference type="KEGG" id="gba:J421_3258"/>
<proteinExistence type="inferred from homology"/>
<dbReference type="eggNOG" id="COG1212">
    <property type="taxonomic scope" value="Bacteria"/>
</dbReference>
<keyword evidence="6" id="KW-1185">Reference proteome</keyword>
<reference evidence="5 6" key="1">
    <citation type="journal article" date="2014" name="Genome Announc.">
        <title>Genome Sequence and Methylome of Soil Bacterium Gemmatirosa kalamazoonensis KBS708T, a Member of the Rarely Cultivated Gemmatimonadetes Phylum.</title>
        <authorList>
            <person name="Debruyn J.M."/>
            <person name="Radosevich M."/>
            <person name="Wommack K.E."/>
            <person name="Polson S.W."/>
            <person name="Hauser L.J."/>
            <person name="Fawaz M.N."/>
            <person name="Korlach J."/>
            <person name="Tsai Y.C."/>
        </authorList>
    </citation>
    <scope>NUCLEOTIDE SEQUENCE [LARGE SCALE GENOMIC DNA]</scope>
    <source>
        <strain evidence="5 6">KBS708</strain>
    </source>
</reference>
<dbReference type="NCBIfam" id="TIGR00466">
    <property type="entry name" value="kdsB"/>
    <property type="match status" value="1"/>
</dbReference>
<dbReference type="SUPFAM" id="SSF53448">
    <property type="entry name" value="Nucleotide-diphospho-sugar transferases"/>
    <property type="match status" value="1"/>
</dbReference>
<dbReference type="InterPro" id="IPR029044">
    <property type="entry name" value="Nucleotide-diphossugar_trans"/>
</dbReference>
<dbReference type="HOGENOM" id="CLU_065038_1_0_0"/>
<dbReference type="Proteomes" id="UP000019151">
    <property type="component" value="Chromosome"/>
</dbReference>
<dbReference type="InterPro" id="IPR004528">
    <property type="entry name" value="KdsB"/>
</dbReference>
<dbReference type="GO" id="GO:0009103">
    <property type="term" value="P:lipopolysaccharide biosynthetic process"/>
    <property type="evidence" value="ECO:0007669"/>
    <property type="project" value="UniProtKB-UniRule"/>
</dbReference>
<dbReference type="GO" id="GO:0008690">
    <property type="term" value="F:3-deoxy-manno-octulosonate cytidylyltransferase activity"/>
    <property type="evidence" value="ECO:0007669"/>
    <property type="project" value="UniProtKB-UniRule"/>
</dbReference>
<evidence type="ECO:0000256" key="2">
    <source>
        <dbReference type="ARBA" id="ARBA00022695"/>
    </source>
</evidence>
<keyword evidence="3 4" id="KW-0448">Lipopolysaccharide biosynthesis</keyword>
<comment type="function">
    <text evidence="4">Activates KDO (a required 8-carbon sugar) for incorporation into bacterial lipopolysaccharide in Gram-negative bacteria.</text>
</comment>
<evidence type="ECO:0000256" key="1">
    <source>
        <dbReference type="ARBA" id="ARBA00022679"/>
    </source>
</evidence>
<dbReference type="InParanoid" id="W0RKF2"/>
<evidence type="ECO:0000256" key="4">
    <source>
        <dbReference type="HAMAP-Rule" id="MF_00057"/>
    </source>
</evidence>
<dbReference type="HAMAP" id="MF_00057">
    <property type="entry name" value="KdsB"/>
    <property type="match status" value="1"/>
</dbReference>
<protein>
    <recommendedName>
        <fullName evidence="4">3-deoxy-manno-octulosonate cytidylyltransferase</fullName>
        <ecNumber evidence="4">2.7.7.38</ecNumber>
    </recommendedName>
    <alternativeName>
        <fullName evidence="4">CMP-2-keto-3-deoxyoctulosonic acid synthase</fullName>
        <shortName evidence="4">CKS</shortName>
        <shortName evidence="4">CMP-KDO synthase</shortName>
    </alternativeName>
</protein>
<keyword evidence="1 4" id="KW-0808">Transferase</keyword>
<dbReference type="STRING" id="861299.J421_3258"/>